<evidence type="ECO:0000256" key="2">
    <source>
        <dbReference type="SAM" id="MobiDB-lite"/>
    </source>
</evidence>
<evidence type="ECO:0000313" key="4">
    <source>
        <dbReference type="EMBL" id="KAG7587249.1"/>
    </source>
</evidence>
<feature type="compositionally biased region" description="Polar residues" evidence="2">
    <location>
        <begin position="1"/>
        <end position="10"/>
    </location>
</feature>
<keyword evidence="1" id="KW-0103">Bromodomain</keyword>
<dbReference type="InterPro" id="IPR001487">
    <property type="entry name" value="Bromodomain"/>
</dbReference>
<dbReference type="CDD" id="cd04369">
    <property type="entry name" value="Bromodomain"/>
    <property type="match status" value="1"/>
</dbReference>
<organism evidence="4 5">
    <name type="scientific">Arabidopsis thaliana x Arabidopsis arenosa</name>
    <dbReference type="NCBI Taxonomy" id="1240361"/>
    <lineage>
        <taxon>Eukaryota</taxon>
        <taxon>Viridiplantae</taxon>
        <taxon>Streptophyta</taxon>
        <taxon>Embryophyta</taxon>
        <taxon>Tracheophyta</taxon>
        <taxon>Spermatophyta</taxon>
        <taxon>Magnoliopsida</taxon>
        <taxon>eudicotyledons</taxon>
        <taxon>Gunneridae</taxon>
        <taxon>Pentapetalae</taxon>
        <taxon>rosids</taxon>
        <taxon>malvids</taxon>
        <taxon>Brassicales</taxon>
        <taxon>Brassicaceae</taxon>
        <taxon>Camelineae</taxon>
        <taxon>Arabidopsis</taxon>
    </lineage>
</organism>
<dbReference type="InterPro" id="IPR051831">
    <property type="entry name" value="Bromodomain_contain_prot"/>
</dbReference>
<protein>
    <submittedName>
        <fullName evidence="4">Bromodomain</fullName>
    </submittedName>
</protein>
<dbReference type="AlphaFoldDB" id="A0A8T2BLM1"/>
<gene>
    <name evidence="4" type="ORF">ISN45_Aa02g024680</name>
</gene>
<sequence length="574" mass="64281">MGEVADNNTLMKKKKKGRPSLLDLQKRALKQQQLLQRRNPDEEEEEEELRSGFRNPNSVARSNRRNSNSDDDDDERRDKKHRLLHGLNSHDRRDSSNSKSIGGDLDSDAIRRRKIDGSDDTGEKASKATDILLQRGSLVESTPLPDKKLLLFILDRVQKKDTYGVYSDPADPEELPDYYEIIKNPMDFSTLRKKLESGAYTTLEQFEQDVFLICTNAMEYNSADTVYFRQARAMLELAKKDFGNLRQESDGEEPVSLSQQPKVAKRGRPPGSGLKKQLEQSLIDRTTSDISADAAALTYAGDSSRLSGSYNLRKNPPSYGLRQAETSVRINHNSENQSGLMIDWEKEFPPSVVKAVHKYGMKNVDENRRDTYNQISTSLQDSSIFTMLEDDLKQLTPVGLKTEYGYARSLARYAANLSPVAWRFANARIEKLLPTGTEFGPGWVGENPEAPPENDFASDDHHQSSRIMSPTTSVSSSIIGNRHSSHESKESVPTARVLNQETESNGLVRASSGFNQPQNQMLETAVSQQGLFPNIKQEFQQLPPDLNARLVSPNSPGSNHQAGSSQHPDLALQL</sequence>
<dbReference type="PROSITE" id="PS00633">
    <property type="entry name" value="BROMODOMAIN_1"/>
    <property type="match status" value="1"/>
</dbReference>
<feature type="region of interest" description="Disordered" evidence="2">
    <location>
        <begin position="1"/>
        <end position="106"/>
    </location>
</feature>
<dbReference type="PANTHER" id="PTHR22881">
    <property type="entry name" value="BROMODOMAIN CONTAINING PROTEIN"/>
    <property type="match status" value="1"/>
</dbReference>
<comment type="caution">
    <text evidence="4">The sequence shown here is derived from an EMBL/GenBank/DDBJ whole genome shotgun (WGS) entry which is preliminary data.</text>
</comment>
<dbReference type="FunFam" id="1.20.920.10:FF:000091">
    <property type="entry name" value="DNA-binding bromodomain-containing protein"/>
    <property type="match status" value="1"/>
</dbReference>
<feature type="region of interest" description="Disordered" evidence="2">
    <location>
        <begin position="546"/>
        <end position="574"/>
    </location>
</feature>
<feature type="region of interest" description="Disordered" evidence="2">
    <location>
        <begin position="443"/>
        <end position="494"/>
    </location>
</feature>
<name>A0A8T2BLM1_9BRAS</name>
<dbReference type="Proteomes" id="UP000694240">
    <property type="component" value="Chromosome 7"/>
</dbReference>
<accession>A0A8T2BLM1</accession>
<dbReference type="PANTHER" id="PTHR22881:SF11">
    <property type="entry name" value="BROMODOMAIN-CONTAINING PROTEIN DDB_G0270170-LIKE ISOFORM X1"/>
    <property type="match status" value="1"/>
</dbReference>
<evidence type="ECO:0000259" key="3">
    <source>
        <dbReference type="PROSITE" id="PS50014"/>
    </source>
</evidence>
<dbReference type="SMART" id="SM00297">
    <property type="entry name" value="BROMO"/>
    <property type="match status" value="1"/>
</dbReference>
<feature type="compositionally biased region" description="Polar residues" evidence="2">
    <location>
        <begin position="552"/>
        <end position="567"/>
    </location>
</feature>
<feature type="compositionally biased region" description="Polar residues" evidence="2">
    <location>
        <begin position="465"/>
        <end position="479"/>
    </location>
</feature>
<dbReference type="PROSITE" id="PS50014">
    <property type="entry name" value="BROMODOMAIN_2"/>
    <property type="match status" value="1"/>
</dbReference>
<evidence type="ECO:0000256" key="1">
    <source>
        <dbReference type="PROSITE-ProRule" id="PRU00035"/>
    </source>
</evidence>
<feature type="region of interest" description="Disordered" evidence="2">
    <location>
        <begin position="246"/>
        <end position="280"/>
    </location>
</feature>
<feature type="domain" description="Bromo" evidence="3">
    <location>
        <begin position="158"/>
        <end position="228"/>
    </location>
</feature>
<evidence type="ECO:0000313" key="5">
    <source>
        <dbReference type="Proteomes" id="UP000694240"/>
    </source>
</evidence>
<keyword evidence="5" id="KW-1185">Reference proteome</keyword>
<dbReference type="EMBL" id="JAEFBK010000007">
    <property type="protein sequence ID" value="KAG7587249.1"/>
    <property type="molecule type" value="Genomic_DNA"/>
</dbReference>
<reference evidence="4 5" key="1">
    <citation type="submission" date="2020-12" db="EMBL/GenBank/DDBJ databases">
        <title>Concerted genomic and epigenomic changes stabilize Arabidopsis allopolyploids.</title>
        <authorList>
            <person name="Chen Z."/>
        </authorList>
    </citation>
    <scope>NUCLEOTIDE SEQUENCE [LARGE SCALE GENOMIC DNA]</scope>
    <source>
        <strain evidence="4">Allo738</strain>
        <tissue evidence="4">Leaf</tissue>
    </source>
</reference>
<proteinExistence type="predicted"/>
<dbReference type="Pfam" id="PF00439">
    <property type="entry name" value="Bromodomain"/>
    <property type="match status" value="1"/>
</dbReference>
<dbReference type="InterPro" id="IPR018359">
    <property type="entry name" value="Bromodomain_CS"/>
</dbReference>